<feature type="compositionally biased region" description="Low complexity" evidence="4">
    <location>
        <begin position="326"/>
        <end position="336"/>
    </location>
</feature>
<dbReference type="Gene3D" id="1.10.530.10">
    <property type="match status" value="1"/>
</dbReference>
<evidence type="ECO:0000256" key="4">
    <source>
        <dbReference type="SAM" id="MobiDB-lite"/>
    </source>
</evidence>
<evidence type="ECO:0000256" key="2">
    <source>
        <dbReference type="ARBA" id="ARBA00022729"/>
    </source>
</evidence>
<dbReference type="Pfam" id="PF06737">
    <property type="entry name" value="Transglycosylas"/>
    <property type="match status" value="1"/>
</dbReference>
<dbReference type="EMBL" id="AXCZ01000018">
    <property type="protein sequence ID" value="KGM13960.1"/>
    <property type="molecule type" value="Genomic_DNA"/>
</dbReference>
<dbReference type="AlphaFoldDB" id="A0A0A0C192"/>
<evidence type="ECO:0000313" key="7">
    <source>
        <dbReference type="Proteomes" id="UP000054314"/>
    </source>
</evidence>
<dbReference type="GO" id="GO:0016787">
    <property type="term" value="F:hydrolase activity"/>
    <property type="evidence" value="ECO:0007669"/>
    <property type="project" value="UniProtKB-KW"/>
</dbReference>
<evidence type="ECO:0000256" key="1">
    <source>
        <dbReference type="ARBA" id="ARBA00010830"/>
    </source>
</evidence>
<dbReference type="RefSeq" id="WP_052104925.1">
    <property type="nucleotide sequence ID" value="NZ_AXCZ01000018.1"/>
</dbReference>
<dbReference type="InterPro" id="IPR023346">
    <property type="entry name" value="Lysozyme-like_dom_sf"/>
</dbReference>
<evidence type="ECO:0000313" key="6">
    <source>
        <dbReference type="EMBL" id="KGM13960.1"/>
    </source>
</evidence>
<comment type="caution">
    <text evidence="6">The sequence shown here is derived from an EMBL/GenBank/DDBJ whole genome shotgun (WGS) entry which is preliminary data.</text>
</comment>
<feature type="region of interest" description="Disordered" evidence="4">
    <location>
        <begin position="278"/>
        <end position="337"/>
    </location>
</feature>
<dbReference type="InterPro" id="IPR011098">
    <property type="entry name" value="G5_dom"/>
</dbReference>
<keyword evidence="3" id="KW-0378">Hydrolase</keyword>
<dbReference type="InterPro" id="IPR010618">
    <property type="entry name" value="RPF"/>
</dbReference>
<organism evidence="6 7">
    <name type="scientific">Cellulomonas bogoriensis 69B4 = DSM 16987</name>
    <dbReference type="NCBI Taxonomy" id="1386082"/>
    <lineage>
        <taxon>Bacteria</taxon>
        <taxon>Bacillati</taxon>
        <taxon>Actinomycetota</taxon>
        <taxon>Actinomycetes</taxon>
        <taxon>Micrococcales</taxon>
        <taxon>Cellulomonadaceae</taxon>
        <taxon>Cellulomonas</taxon>
    </lineage>
</organism>
<dbReference type="SUPFAM" id="SSF53955">
    <property type="entry name" value="Lysozyme-like"/>
    <property type="match status" value="1"/>
</dbReference>
<sequence>MPGKPDVWNPVNSNAAARPRTTRRLTPLRIAAMSTALVVVAGGSAVAVAHKTVTLDVDGEVVQVSTFAGSVEGVLADNDVTVGERDEVVPSLEESLRSGDEVVVRTARQVTVDADGDEARVWTTALTADEVLATLAGRGDDVRLVASRSSSAERADLSVLLADAGPVLVLADGETHEVADGSQGLSSVLAGLDLTVGELDRVSVGTDEDSGQLTVVLERVTAEERTSTREIEFESRTEQTDELFVGESRVATEGRPGERTRVHRLILVDGEEESRVLLSDRVTREPRTHVVQEGSKARPAPRPTATRAPSSSSGSSSGSGGGSSSSGGSSSGTSSSVGDDVWAQLARCESGGNPSIVSSNGLYHGLYQFRVDTWRSVGGSGLPSEATPAEQTERAKILQARSGWGQWPACSSKLGLR</sequence>
<protein>
    <submittedName>
        <fullName evidence="6">Transglycosylase</fullName>
    </submittedName>
</protein>
<evidence type="ECO:0000256" key="3">
    <source>
        <dbReference type="ARBA" id="ARBA00022801"/>
    </source>
</evidence>
<dbReference type="CDD" id="cd13925">
    <property type="entry name" value="RPF"/>
    <property type="match status" value="1"/>
</dbReference>
<keyword evidence="2" id="KW-0732">Signal</keyword>
<feature type="domain" description="G5" evidence="5">
    <location>
        <begin position="217"/>
        <end position="297"/>
    </location>
</feature>
<dbReference type="Pfam" id="PF03990">
    <property type="entry name" value="DUF348"/>
    <property type="match status" value="2"/>
</dbReference>
<feature type="compositionally biased region" description="Basic and acidic residues" evidence="4">
    <location>
        <begin position="281"/>
        <end position="290"/>
    </location>
</feature>
<dbReference type="Gene3D" id="2.20.230.10">
    <property type="entry name" value="Resuscitation-promoting factor rpfb"/>
    <property type="match status" value="1"/>
</dbReference>
<comment type="similarity">
    <text evidence="1">Belongs to the transglycosylase family. Rpf subfamily.</text>
</comment>
<keyword evidence="7" id="KW-1185">Reference proteome</keyword>
<dbReference type="InterPro" id="IPR007137">
    <property type="entry name" value="DUF348"/>
</dbReference>
<name>A0A0A0C192_9CELL</name>
<feature type="compositionally biased region" description="Low complexity" evidence="4">
    <location>
        <begin position="303"/>
        <end position="316"/>
    </location>
</feature>
<dbReference type="PROSITE" id="PS51109">
    <property type="entry name" value="G5"/>
    <property type="match status" value="1"/>
</dbReference>
<dbReference type="SMART" id="SM01208">
    <property type="entry name" value="G5"/>
    <property type="match status" value="1"/>
</dbReference>
<dbReference type="Proteomes" id="UP000054314">
    <property type="component" value="Unassembled WGS sequence"/>
</dbReference>
<dbReference type="Pfam" id="PF07501">
    <property type="entry name" value="G5"/>
    <property type="match status" value="1"/>
</dbReference>
<proteinExistence type="inferred from homology"/>
<evidence type="ECO:0000259" key="5">
    <source>
        <dbReference type="PROSITE" id="PS51109"/>
    </source>
</evidence>
<accession>A0A0A0C192</accession>
<reference evidence="6 7" key="1">
    <citation type="submission" date="2013-08" db="EMBL/GenBank/DDBJ databases">
        <title>Genome sequencing of Cellulomonas bogoriensis 69B4.</title>
        <authorList>
            <person name="Chen F."/>
            <person name="Li Y."/>
            <person name="Wang G."/>
        </authorList>
    </citation>
    <scope>NUCLEOTIDE SEQUENCE [LARGE SCALE GENOMIC DNA]</scope>
    <source>
        <strain evidence="6 7">69B4</strain>
    </source>
</reference>
<gene>
    <name evidence="6" type="ORF">N869_01955</name>
</gene>